<evidence type="ECO:0000256" key="1">
    <source>
        <dbReference type="ARBA" id="ARBA00022884"/>
    </source>
</evidence>
<proteinExistence type="predicted"/>
<feature type="region of interest" description="Disordered" evidence="3">
    <location>
        <begin position="372"/>
        <end position="431"/>
    </location>
</feature>
<dbReference type="HOGENOM" id="CLU_019467_0_0_1"/>
<sequence length="642" mass="72219">MDTTIALPLSPKSSTSETTSSLGTPDEEALARQSSNIDATFLRPSHLSCHVGLDPISQERSHYKPQPLLCKDPFVTPRSQSSNLSPTASSFEPFTGVAKPKLLDHISSISSLLSNEIGLSRTISISSFDAIQKSEIEEVLLKLKHDGHLDDGETAIEVVGTMAIIHFSDIREACAAYVQLRLTQTIWTIQYTDKSSLSPATWNVKEPAKLALLTVSTAATNKPFDHFQIFLRLQDILQKFGVIFAIKIVKYLPGAYMEMSIEFCDTRAASSAMESSDDLWFDESFSTTRSWLRTVPTPIPDSTTPQTCREEVPLTWTPCPTRQTRDMQPVPDSHLALFPILLQPTLIPRIPYSIDSMLAGEFQGQLSAQPRIQPGLSSIDNSFRPPPSPTLSTPSSFSPPRFQIGQPRVDTRRQTPVRPHRSPSSHSASHHNYVDVKRIRDGIDVRTTIMLRNIPNKVDQAMLKRLIDESSWGKYDFMYLRIDFANNCNVGYAFINFVDPLDIINFVHARGNQRWNCFKSDKVAEISYATIQGKDCLVQKFRNSSVMLEAAHYRPKLFFTSNGPLPEMAGQEEHFPGPDNQSKMKRSCENAEHVGLFTPNAGQQYRDEQRRRRSQYDRGTRLAALEEYDFTNSVQQLCLDPK</sequence>
<reference evidence="5 6" key="1">
    <citation type="journal article" date="2015" name="Genome Announc.">
        <title>Draft Genome Sequence and Gene Annotation of the Entomopathogenic Fungus Verticillium hemipterigenum.</title>
        <authorList>
            <person name="Horn F."/>
            <person name="Habel A."/>
            <person name="Scharf D.H."/>
            <person name="Dworschak J."/>
            <person name="Brakhage A.A."/>
            <person name="Guthke R."/>
            <person name="Hertweck C."/>
            <person name="Linde J."/>
        </authorList>
    </citation>
    <scope>NUCLEOTIDE SEQUENCE [LARGE SCALE GENOMIC DNA]</scope>
</reference>
<keyword evidence="1 2" id="KW-0694">RNA-binding</keyword>
<dbReference type="OrthoDB" id="417481at2759"/>
<evidence type="ECO:0000259" key="4">
    <source>
        <dbReference type="PROSITE" id="PS50102"/>
    </source>
</evidence>
<accession>A0A0A1T4U7</accession>
<dbReference type="InterPro" id="IPR000504">
    <property type="entry name" value="RRM_dom"/>
</dbReference>
<evidence type="ECO:0000256" key="3">
    <source>
        <dbReference type="SAM" id="MobiDB-lite"/>
    </source>
</evidence>
<dbReference type="SUPFAM" id="SSF54928">
    <property type="entry name" value="RNA-binding domain, RBD"/>
    <property type="match status" value="1"/>
</dbReference>
<protein>
    <submittedName>
        <fullName evidence="5">Putative RNA-binding, RBD</fullName>
    </submittedName>
</protein>
<dbReference type="Pfam" id="PF04059">
    <property type="entry name" value="RRM_2"/>
    <property type="match status" value="1"/>
</dbReference>
<feature type="compositionally biased region" description="Basic and acidic residues" evidence="3">
    <location>
        <begin position="605"/>
        <end position="618"/>
    </location>
</feature>
<feature type="region of interest" description="Disordered" evidence="3">
    <location>
        <begin position="599"/>
        <end position="618"/>
    </location>
</feature>
<evidence type="ECO:0000313" key="5">
    <source>
        <dbReference type="EMBL" id="CEJ81332.1"/>
    </source>
</evidence>
<dbReference type="Proteomes" id="UP000039046">
    <property type="component" value="Unassembled WGS sequence"/>
</dbReference>
<feature type="compositionally biased region" description="Polar residues" evidence="3">
    <location>
        <begin position="372"/>
        <end position="381"/>
    </location>
</feature>
<evidence type="ECO:0000313" key="6">
    <source>
        <dbReference type="Proteomes" id="UP000039046"/>
    </source>
</evidence>
<dbReference type="InterPro" id="IPR034862">
    <property type="entry name" value="Fungal_Mei2-like_RRM3"/>
</dbReference>
<feature type="compositionally biased region" description="Low complexity" evidence="3">
    <location>
        <begin position="390"/>
        <end position="401"/>
    </location>
</feature>
<feature type="region of interest" description="Disordered" evidence="3">
    <location>
        <begin position="1"/>
        <end position="27"/>
    </location>
</feature>
<dbReference type="AlphaFoldDB" id="A0A0A1T4U7"/>
<dbReference type="EMBL" id="CDHN01000001">
    <property type="protein sequence ID" value="CEJ81332.1"/>
    <property type="molecule type" value="Genomic_DNA"/>
</dbReference>
<keyword evidence="6" id="KW-1185">Reference proteome</keyword>
<name>A0A0A1T4U7_9HYPO</name>
<dbReference type="CDD" id="cd12532">
    <property type="entry name" value="RRM3_MEI2_fungi"/>
    <property type="match status" value="1"/>
</dbReference>
<evidence type="ECO:0000256" key="2">
    <source>
        <dbReference type="PROSITE-ProRule" id="PRU00176"/>
    </source>
</evidence>
<dbReference type="InterPro" id="IPR007201">
    <property type="entry name" value="Mei2-like_Rrm_C"/>
</dbReference>
<gene>
    <name evidence="5" type="ORF">VHEMI01465</name>
</gene>
<feature type="compositionally biased region" description="Low complexity" evidence="3">
    <location>
        <begin position="7"/>
        <end position="24"/>
    </location>
</feature>
<feature type="domain" description="RRM" evidence="4">
    <location>
        <begin position="447"/>
        <end position="531"/>
    </location>
</feature>
<dbReference type="GO" id="GO:0003723">
    <property type="term" value="F:RNA binding"/>
    <property type="evidence" value="ECO:0007669"/>
    <property type="project" value="UniProtKB-UniRule"/>
</dbReference>
<organism evidence="5 6">
    <name type="scientific">[Torrubiella] hemipterigena</name>
    <dbReference type="NCBI Taxonomy" id="1531966"/>
    <lineage>
        <taxon>Eukaryota</taxon>
        <taxon>Fungi</taxon>
        <taxon>Dikarya</taxon>
        <taxon>Ascomycota</taxon>
        <taxon>Pezizomycotina</taxon>
        <taxon>Sordariomycetes</taxon>
        <taxon>Hypocreomycetidae</taxon>
        <taxon>Hypocreales</taxon>
        <taxon>Clavicipitaceae</taxon>
        <taxon>Clavicipitaceae incertae sedis</taxon>
        <taxon>'Torrubiella' clade</taxon>
    </lineage>
</organism>
<dbReference type="PANTHER" id="PTHR23189">
    <property type="entry name" value="RNA RECOGNITION MOTIF-CONTAINING"/>
    <property type="match status" value="1"/>
</dbReference>
<dbReference type="InterPro" id="IPR035979">
    <property type="entry name" value="RBD_domain_sf"/>
</dbReference>
<dbReference type="PROSITE" id="PS50102">
    <property type="entry name" value="RRM"/>
    <property type="match status" value="1"/>
</dbReference>
<dbReference type="STRING" id="1531966.A0A0A1T4U7"/>